<gene>
    <name evidence="2" type="ORF">DPN68_12200</name>
</gene>
<keyword evidence="3" id="KW-1185">Reference proteome</keyword>
<dbReference type="PROSITE" id="PS51257">
    <property type="entry name" value="PROKAR_LIPOPROTEIN"/>
    <property type="match status" value="1"/>
</dbReference>
<sequence>MVKIVIVIKSFKVMKKKLFSLFCLLFFSCLSFGQVKSQKSKNNVSKNEKQTEVCDFKPHLTEVYIIQGSVESTDVKPRRLTDDEKCLVEQKRKENEVVILQLDTYTEVRILPKSKIKE</sequence>
<comment type="caution">
    <text evidence="2">The sequence shown here is derived from an EMBL/GenBank/DDBJ whole genome shotgun (WGS) entry which is preliminary data.</text>
</comment>
<organism evidence="2 3">
    <name type="scientific">Flavobacterium tibetense</name>
    <dbReference type="NCBI Taxonomy" id="2233533"/>
    <lineage>
        <taxon>Bacteria</taxon>
        <taxon>Pseudomonadati</taxon>
        <taxon>Bacteroidota</taxon>
        <taxon>Flavobacteriia</taxon>
        <taxon>Flavobacteriales</taxon>
        <taxon>Flavobacteriaceae</taxon>
        <taxon>Flavobacterium</taxon>
    </lineage>
</organism>
<dbReference type="EMBL" id="QLST01000020">
    <property type="protein sequence ID" value="RBA27403.1"/>
    <property type="molecule type" value="Genomic_DNA"/>
</dbReference>
<feature type="chain" id="PRO_5016975387" description="Lipoprotein" evidence="1">
    <location>
        <begin position="34"/>
        <end position="118"/>
    </location>
</feature>
<evidence type="ECO:0000256" key="1">
    <source>
        <dbReference type="SAM" id="SignalP"/>
    </source>
</evidence>
<evidence type="ECO:0000313" key="2">
    <source>
        <dbReference type="EMBL" id="RBA27403.1"/>
    </source>
</evidence>
<dbReference type="Proteomes" id="UP000253319">
    <property type="component" value="Unassembled WGS sequence"/>
</dbReference>
<keyword evidence="1" id="KW-0732">Signal</keyword>
<accession>A0A365NZ94</accession>
<feature type="signal peptide" evidence="1">
    <location>
        <begin position="1"/>
        <end position="33"/>
    </location>
</feature>
<dbReference type="AlphaFoldDB" id="A0A365NZ94"/>
<proteinExistence type="predicted"/>
<reference evidence="2 3" key="1">
    <citation type="submission" date="2018-06" db="EMBL/GenBank/DDBJ databases">
        <title>Flavobacterium tibetense sp. nov., isolated from a wetland YonghuCo on Tibetan Plateau.</title>
        <authorList>
            <person name="Xing P."/>
            <person name="Phurbu D."/>
            <person name="Lu H."/>
        </authorList>
    </citation>
    <scope>NUCLEOTIDE SEQUENCE [LARGE SCALE GENOMIC DNA]</scope>
    <source>
        <strain evidence="2 3">YH5</strain>
    </source>
</reference>
<protein>
    <recommendedName>
        <fullName evidence="4">Lipoprotein</fullName>
    </recommendedName>
</protein>
<evidence type="ECO:0000313" key="3">
    <source>
        <dbReference type="Proteomes" id="UP000253319"/>
    </source>
</evidence>
<evidence type="ECO:0008006" key="4">
    <source>
        <dbReference type="Google" id="ProtNLM"/>
    </source>
</evidence>
<name>A0A365NZ94_9FLAO</name>